<proteinExistence type="inferred from homology"/>
<dbReference type="GO" id="GO:0141152">
    <property type="term" value="F:glycerol-3-phosphate dehydrogenase (NAD+) activity"/>
    <property type="evidence" value="ECO:0007669"/>
    <property type="project" value="RHEA"/>
</dbReference>
<evidence type="ECO:0000256" key="7">
    <source>
        <dbReference type="HAMAP-Rule" id="MF_00394"/>
    </source>
</evidence>
<evidence type="ECO:0000256" key="12">
    <source>
        <dbReference type="RuleBase" id="RU000439"/>
    </source>
</evidence>
<feature type="binding site" evidence="9">
    <location>
        <begin position="256"/>
        <end position="257"/>
    </location>
    <ligand>
        <name>substrate</name>
    </ligand>
</feature>
<evidence type="ECO:0000256" key="2">
    <source>
        <dbReference type="ARBA" id="ARBA00022516"/>
    </source>
</evidence>
<comment type="similarity">
    <text evidence="1 7 11">Belongs to the NAD-dependent glycerol-3-phosphate dehydrogenase family.</text>
</comment>
<dbReference type="PANTHER" id="PTHR11728:SF1">
    <property type="entry name" value="GLYCEROL-3-PHOSPHATE DEHYDROGENASE [NAD(+)] 2, CHLOROPLASTIC"/>
    <property type="match status" value="1"/>
</dbReference>
<feature type="binding site" evidence="7">
    <location>
        <position position="256"/>
    </location>
    <ligand>
        <name>NADPH</name>
        <dbReference type="ChEBI" id="CHEBI:57783"/>
    </ligand>
</feature>
<dbReference type="HAMAP" id="MF_00394">
    <property type="entry name" value="NAD_Glyc3P_dehydrog"/>
    <property type="match status" value="1"/>
</dbReference>
<evidence type="ECO:0000256" key="5">
    <source>
        <dbReference type="ARBA" id="ARBA00023209"/>
    </source>
</evidence>
<keyword evidence="3 7" id="KW-0560">Oxidoreductase</keyword>
<dbReference type="InterPro" id="IPR006168">
    <property type="entry name" value="G3P_DH_NAD-dep"/>
</dbReference>
<evidence type="ECO:0000256" key="3">
    <source>
        <dbReference type="ARBA" id="ARBA00023002"/>
    </source>
</evidence>
<keyword evidence="5 7" id="KW-0594">Phospholipid biosynthesis</keyword>
<feature type="binding site" evidence="9">
    <location>
        <position position="107"/>
    </location>
    <ligand>
        <name>substrate</name>
    </ligand>
</feature>
<feature type="binding site" evidence="7">
    <location>
        <position position="255"/>
    </location>
    <ligand>
        <name>sn-glycerol 3-phosphate</name>
        <dbReference type="ChEBI" id="CHEBI:57597"/>
    </ligand>
</feature>
<dbReference type="GO" id="GO:0046168">
    <property type="term" value="P:glycerol-3-phosphate catabolic process"/>
    <property type="evidence" value="ECO:0007669"/>
    <property type="project" value="InterPro"/>
</dbReference>
<feature type="binding site" evidence="7">
    <location>
        <position position="141"/>
    </location>
    <ligand>
        <name>NADPH</name>
        <dbReference type="ChEBI" id="CHEBI:57783"/>
    </ligand>
</feature>
<dbReference type="EMBL" id="VTHL01000013">
    <property type="protein sequence ID" value="TYZ08371.1"/>
    <property type="molecule type" value="Genomic_DNA"/>
</dbReference>
<comment type="pathway">
    <text evidence="7">Membrane lipid metabolism; glycerophospholipid metabolism.</text>
</comment>
<keyword evidence="7" id="KW-0963">Cytoplasm</keyword>
<keyword evidence="4 7" id="KW-0443">Lipid metabolism</keyword>
<dbReference type="NCBIfam" id="NF000940">
    <property type="entry name" value="PRK00094.1-2"/>
    <property type="match status" value="1"/>
</dbReference>
<dbReference type="PROSITE" id="PS00957">
    <property type="entry name" value="NAD_G3PDH"/>
    <property type="match status" value="1"/>
</dbReference>
<keyword evidence="6 7" id="KW-1208">Phospholipid metabolism</keyword>
<protein>
    <recommendedName>
        <fullName evidence="7">Glycerol-3-phosphate dehydrogenase [NAD(P)+]</fullName>
        <ecNumber evidence="7">1.1.1.94</ecNumber>
    </recommendedName>
    <alternativeName>
        <fullName evidence="7">NAD(P)(+)-dependent glycerol-3-phosphate dehydrogenase</fullName>
    </alternativeName>
    <alternativeName>
        <fullName evidence="7">NAD(P)H-dependent dihydroxyacetone-phosphate reductase</fullName>
    </alternativeName>
</protein>
<feature type="binding site" evidence="7">
    <location>
        <position position="107"/>
    </location>
    <ligand>
        <name>sn-glycerol 3-phosphate</name>
        <dbReference type="ChEBI" id="CHEBI:57597"/>
    </ligand>
</feature>
<comment type="subcellular location">
    <subcellularLocation>
        <location evidence="7">Cytoplasm</location>
    </subcellularLocation>
</comment>
<dbReference type="Pfam" id="PF07479">
    <property type="entry name" value="NAD_Gly3P_dh_C"/>
    <property type="match status" value="1"/>
</dbReference>
<feature type="binding site" evidence="7">
    <location>
        <position position="257"/>
    </location>
    <ligand>
        <name>sn-glycerol 3-phosphate</name>
        <dbReference type="ChEBI" id="CHEBI:57597"/>
    </ligand>
</feature>
<keyword evidence="7" id="KW-0547">Nucleotide-binding</keyword>
<dbReference type="GO" id="GO:0006650">
    <property type="term" value="P:glycerophospholipid metabolic process"/>
    <property type="evidence" value="ECO:0007669"/>
    <property type="project" value="UniProtKB-UniRule"/>
</dbReference>
<sequence length="329" mass="36822">MEKIAMIGGGSWATALAKILSENGARVGWWMRSKDDVQHLQRTRHNRRYLSSVAFDLTRIFPSSDLDAVVKEADWLVLAVPAAFVKDVLDKLDRDTLRHKRIITAIKGMIPGKNILVTDYVAERFRLPHAQLGVVAGPCHAEEVALEKQSYLTIGSPSPELAEDFCRLLRNRYVKAHPMDDLDGIEYCAVMKNIIALTSGIAHGLGYGDNFQAVLVSNAVQEMRRFVHALNPQPRDLSASAYLGDLLVTAYSQFSRNRTFGNMIGRGYSVKSAQMEMNMVAEGYYAVKSIHELNKKLLVPMPITSAAYHILYEKISPAVEIELLKEKFK</sequence>
<evidence type="ECO:0000313" key="15">
    <source>
        <dbReference type="EMBL" id="TYZ08371.1"/>
    </source>
</evidence>
<dbReference type="Proteomes" id="UP000322791">
    <property type="component" value="Unassembled WGS sequence"/>
</dbReference>
<dbReference type="InterPro" id="IPR011128">
    <property type="entry name" value="G3P_DH_NAD-dep_N"/>
</dbReference>
<evidence type="ECO:0000256" key="9">
    <source>
        <dbReference type="PIRSR" id="PIRSR000114-2"/>
    </source>
</evidence>
<feature type="active site" description="Proton acceptor" evidence="7 8">
    <location>
        <position position="192"/>
    </location>
</feature>
<dbReference type="Pfam" id="PF01210">
    <property type="entry name" value="NAD_Gly3P_dh_N"/>
    <property type="match status" value="1"/>
</dbReference>
<accession>A0A5D6UX65</accession>
<feature type="binding site" evidence="10">
    <location>
        <position position="84"/>
    </location>
    <ligand>
        <name>NAD(+)</name>
        <dbReference type="ChEBI" id="CHEBI:57540"/>
    </ligand>
</feature>
<keyword evidence="7 10" id="KW-0520">NAD</keyword>
<dbReference type="SUPFAM" id="SSF48179">
    <property type="entry name" value="6-phosphogluconate dehydrogenase C-terminal domain-like"/>
    <property type="match status" value="1"/>
</dbReference>
<feature type="binding site" evidence="7">
    <location>
        <position position="49"/>
    </location>
    <ligand>
        <name>NADPH</name>
        <dbReference type="ChEBI" id="CHEBI:57783"/>
    </ligand>
</feature>
<evidence type="ECO:0000256" key="1">
    <source>
        <dbReference type="ARBA" id="ARBA00011009"/>
    </source>
</evidence>
<evidence type="ECO:0000259" key="14">
    <source>
        <dbReference type="Pfam" id="PF07479"/>
    </source>
</evidence>
<feature type="binding site" evidence="7">
    <location>
        <position position="107"/>
    </location>
    <ligand>
        <name>NADPH</name>
        <dbReference type="ChEBI" id="CHEBI:57783"/>
    </ligand>
</feature>
<comment type="catalytic activity">
    <reaction evidence="7">
        <text>sn-glycerol 3-phosphate + NAD(+) = dihydroxyacetone phosphate + NADH + H(+)</text>
        <dbReference type="Rhea" id="RHEA:11092"/>
        <dbReference type="ChEBI" id="CHEBI:15378"/>
        <dbReference type="ChEBI" id="CHEBI:57540"/>
        <dbReference type="ChEBI" id="CHEBI:57597"/>
        <dbReference type="ChEBI" id="CHEBI:57642"/>
        <dbReference type="ChEBI" id="CHEBI:57945"/>
        <dbReference type="EC" id="1.1.1.94"/>
    </reaction>
</comment>
<evidence type="ECO:0000256" key="4">
    <source>
        <dbReference type="ARBA" id="ARBA00023098"/>
    </source>
</evidence>
<dbReference type="AlphaFoldDB" id="A0A5D6UX65"/>
<feature type="binding site" evidence="7">
    <location>
        <position position="12"/>
    </location>
    <ligand>
        <name>NADPH</name>
        <dbReference type="ChEBI" id="CHEBI:57783"/>
    </ligand>
</feature>
<name>A0A5D6UX65_9BACT</name>
<gene>
    <name evidence="7" type="primary">gpsA</name>
    <name evidence="15" type="ORF">FY528_13050</name>
</gene>
<dbReference type="InterPro" id="IPR036291">
    <property type="entry name" value="NAD(P)-bd_dom_sf"/>
</dbReference>
<feature type="domain" description="Glycerol-3-phosphate dehydrogenase NAD-dependent C-terminal" evidence="14">
    <location>
        <begin position="181"/>
        <end position="318"/>
    </location>
</feature>
<evidence type="ECO:0000259" key="13">
    <source>
        <dbReference type="Pfam" id="PF01210"/>
    </source>
</evidence>
<feature type="domain" description="Glycerol-3-phosphate dehydrogenase NAD-dependent N-terminal" evidence="13">
    <location>
        <begin position="3"/>
        <end position="161"/>
    </location>
</feature>
<feature type="binding site" evidence="7">
    <location>
        <position position="256"/>
    </location>
    <ligand>
        <name>sn-glycerol 3-phosphate</name>
        <dbReference type="ChEBI" id="CHEBI:57597"/>
    </ligand>
</feature>
<dbReference type="PANTHER" id="PTHR11728">
    <property type="entry name" value="GLYCEROL-3-PHOSPHATE DEHYDROGENASE"/>
    <property type="match status" value="1"/>
</dbReference>
<dbReference type="GO" id="GO:0008654">
    <property type="term" value="P:phospholipid biosynthetic process"/>
    <property type="evidence" value="ECO:0007669"/>
    <property type="project" value="UniProtKB-KW"/>
</dbReference>
<dbReference type="InterPro" id="IPR006109">
    <property type="entry name" value="G3P_DH_NAD-dep_C"/>
</dbReference>
<evidence type="ECO:0000256" key="11">
    <source>
        <dbReference type="RuleBase" id="RU000437"/>
    </source>
</evidence>
<dbReference type="PRINTS" id="PR00077">
    <property type="entry name" value="GPDHDRGNASE"/>
</dbReference>
<feature type="binding site" evidence="7">
    <location>
        <position position="11"/>
    </location>
    <ligand>
        <name>NADPH</name>
        <dbReference type="ChEBI" id="CHEBI:57783"/>
    </ligand>
</feature>
<feature type="binding site" evidence="7">
    <location>
        <position position="282"/>
    </location>
    <ligand>
        <name>NADPH</name>
        <dbReference type="ChEBI" id="CHEBI:57783"/>
    </ligand>
</feature>
<organism evidence="15 16">
    <name type="scientific">Hymenobacter lutimineralis</name>
    <dbReference type="NCBI Taxonomy" id="2606448"/>
    <lineage>
        <taxon>Bacteria</taxon>
        <taxon>Pseudomonadati</taxon>
        <taxon>Bacteroidota</taxon>
        <taxon>Cytophagia</taxon>
        <taxon>Cytophagales</taxon>
        <taxon>Hymenobacteraceae</taxon>
        <taxon>Hymenobacter</taxon>
    </lineage>
</organism>
<dbReference type="UniPathway" id="UPA00940"/>
<dbReference type="SUPFAM" id="SSF51735">
    <property type="entry name" value="NAD(P)-binding Rossmann-fold domains"/>
    <property type="match status" value="1"/>
</dbReference>
<comment type="function">
    <text evidence="7">Catalyzes the reduction of the glycolytic intermediate dihydroxyacetone phosphate (DHAP) to sn-glycerol 3-phosphate (G3P), the key precursor for phospholipid synthesis.</text>
</comment>
<dbReference type="Gene3D" id="3.40.50.720">
    <property type="entry name" value="NAD(P)-binding Rossmann-like Domain"/>
    <property type="match status" value="1"/>
</dbReference>
<keyword evidence="7" id="KW-0521">NADP</keyword>
<evidence type="ECO:0000256" key="6">
    <source>
        <dbReference type="ARBA" id="ARBA00023264"/>
    </source>
</evidence>
<evidence type="ECO:0000313" key="16">
    <source>
        <dbReference type="Proteomes" id="UP000322791"/>
    </source>
</evidence>
<feature type="binding site" evidence="7">
    <location>
        <position position="137"/>
    </location>
    <ligand>
        <name>sn-glycerol 3-phosphate</name>
        <dbReference type="ChEBI" id="CHEBI:57597"/>
    </ligand>
</feature>
<feature type="binding site" evidence="7">
    <location>
        <position position="32"/>
    </location>
    <ligand>
        <name>NADPH</name>
        <dbReference type="ChEBI" id="CHEBI:57783"/>
    </ligand>
</feature>
<dbReference type="GO" id="GO:0141153">
    <property type="term" value="F:glycerol-3-phosphate dehydrogenase (NADP+) activity"/>
    <property type="evidence" value="ECO:0007669"/>
    <property type="project" value="RHEA"/>
</dbReference>
<keyword evidence="2 7" id="KW-0444">Lipid biosynthesis</keyword>
<dbReference type="GO" id="GO:0051287">
    <property type="term" value="F:NAD binding"/>
    <property type="evidence" value="ECO:0007669"/>
    <property type="project" value="InterPro"/>
</dbReference>
<dbReference type="RefSeq" id="WP_149071460.1">
    <property type="nucleotide sequence ID" value="NZ_VTHL01000013.1"/>
</dbReference>
<comment type="caution">
    <text evidence="7">Lacks conserved residue(s) required for the propagation of feature annotation.</text>
</comment>
<dbReference type="InterPro" id="IPR013328">
    <property type="entry name" value="6PGD_dom2"/>
</dbReference>
<dbReference type="GO" id="GO:0005829">
    <property type="term" value="C:cytosol"/>
    <property type="evidence" value="ECO:0007669"/>
    <property type="project" value="TreeGrafter"/>
</dbReference>
<dbReference type="EC" id="1.1.1.94" evidence="7"/>
<feature type="binding site" evidence="7">
    <location>
        <position position="280"/>
    </location>
    <ligand>
        <name>NADPH</name>
        <dbReference type="ChEBI" id="CHEBI:57783"/>
    </ligand>
</feature>
<feature type="binding site" evidence="10">
    <location>
        <position position="141"/>
    </location>
    <ligand>
        <name>NAD(+)</name>
        <dbReference type="ChEBI" id="CHEBI:57540"/>
    </ligand>
</feature>
<dbReference type="InterPro" id="IPR008927">
    <property type="entry name" value="6-PGluconate_DH-like_C_sf"/>
</dbReference>
<dbReference type="GO" id="GO:0046167">
    <property type="term" value="P:glycerol-3-phosphate biosynthetic process"/>
    <property type="evidence" value="ECO:0007669"/>
    <property type="project" value="UniProtKB-UniRule"/>
</dbReference>
<feature type="binding site" evidence="7">
    <location>
        <position position="192"/>
    </location>
    <ligand>
        <name>sn-glycerol 3-phosphate</name>
        <dbReference type="ChEBI" id="CHEBI:57597"/>
    </ligand>
</feature>
<evidence type="ECO:0000256" key="10">
    <source>
        <dbReference type="PIRSR" id="PIRSR000114-3"/>
    </source>
</evidence>
<comment type="catalytic activity">
    <reaction evidence="7 12">
        <text>sn-glycerol 3-phosphate + NADP(+) = dihydroxyacetone phosphate + NADPH + H(+)</text>
        <dbReference type="Rhea" id="RHEA:11096"/>
        <dbReference type="ChEBI" id="CHEBI:15378"/>
        <dbReference type="ChEBI" id="CHEBI:57597"/>
        <dbReference type="ChEBI" id="CHEBI:57642"/>
        <dbReference type="ChEBI" id="CHEBI:57783"/>
        <dbReference type="ChEBI" id="CHEBI:58349"/>
        <dbReference type="EC" id="1.1.1.94"/>
    </reaction>
</comment>
<feature type="binding site" evidence="10">
    <location>
        <position position="256"/>
    </location>
    <ligand>
        <name>NAD(+)</name>
        <dbReference type="ChEBI" id="CHEBI:57540"/>
    </ligand>
</feature>
<feature type="binding site" evidence="7">
    <location>
        <position position="245"/>
    </location>
    <ligand>
        <name>sn-glycerol 3-phosphate</name>
        <dbReference type="ChEBI" id="CHEBI:57597"/>
    </ligand>
</feature>
<dbReference type="Gene3D" id="1.10.1040.10">
    <property type="entry name" value="N-(1-d-carboxylethyl)-l-norvaline Dehydrogenase, domain 2"/>
    <property type="match status" value="1"/>
</dbReference>
<keyword evidence="16" id="KW-1185">Reference proteome</keyword>
<evidence type="ECO:0000256" key="8">
    <source>
        <dbReference type="PIRSR" id="PIRSR000114-1"/>
    </source>
</evidence>
<dbReference type="NCBIfam" id="NF000942">
    <property type="entry name" value="PRK00094.1-4"/>
    <property type="match status" value="1"/>
</dbReference>
<comment type="caution">
    <text evidence="15">The sequence shown here is derived from an EMBL/GenBank/DDBJ whole genome shotgun (WGS) entry which is preliminary data.</text>
</comment>
<dbReference type="GO" id="GO:0005975">
    <property type="term" value="P:carbohydrate metabolic process"/>
    <property type="evidence" value="ECO:0007669"/>
    <property type="project" value="InterPro"/>
</dbReference>
<reference evidence="15 16" key="1">
    <citation type="submission" date="2019-08" db="EMBL/GenBank/DDBJ databases">
        <authorList>
            <person name="Seo M.-J."/>
        </authorList>
    </citation>
    <scope>NUCLEOTIDE SEQUENCE [LARGE SCALE GENOMIC DNA]</scope>
    <source>
        <strain evidence="15 16">KIGAM108</strain>
    </source>
</reference>
<dbReference type="PIRSF" id="PIRSF000114">
    <property type="entry name" value="Glycerol-3-P_dh"/>
    <property type="match status" value="1"/>
</dbReference>